<evidence type="ECO:0000313" key="3">
    <source>
        <dbReference type="EMBL" id="TWU20146.1"/>
    </source>
</evidence>
<protein>
    <submittedName>
        <fullName evidence="3">Uncharacterized protein</fullName>
    </submittedName>
</protein>
<comment type="caution">
    <text evidence="3">The sequence shown here is derived from an EMBL/GenBank/DDBJ whole genome shotgun (WGS) entry which is preliminary data.</text>
</comment>
<reference evidence="3 4" key="1">
    <citation type="submission" date="2019-02" db="EMBL/GenBank/DDBJ databases">
        <title>Deep-cultivation of Planctomycetes and their phenomic and genomic characterization uncovers novel biology.</title>
        <authorList>
            <person name="Wiegand S."/>
            <person name="Jogler M."/>
            <person name="Boedeker C."/>
            <person name="Pinto D."/>
            <person name="Vollmers J."/>
            <person name="Rivas-Marin E."/>
            <person name="Kohn T."/>
            <person name="Peeters S.H."/>
            <person name="Heuer A."/>
            <person name="Rast P."/>
            <person name="Oberbeckmann S."/>
            <person name="Bunk B."/>
            <person name="Jeske O."/>
            <person name="Meyerdierks A."/>
            <person name="Storesund J.E."/>
            <person name="Kallscheuer N."/>
            <person name="Luecker S."/>
            <person name="Lage O.M."/>
            <person name="Pohl T."/>
            <person name="Merkel B.J."/>
            <person name="Hornburger P."/>
            <person name="Mueller R.-W."/>
            <person name="Bruemmer F."/>
            <person name="Labrenz M."/>
            <person name="Spormann A.M."/>
            <person name="Op Den Camp H."/>
            <person name="Overmann J."/>
            <person name="Amann R."/>
            <person name="Jetten M.S.M."/>
            <person name="Mascher T."/>
            <person name="Medema M.H."/>
            <person name="Devos D.P."/>
            <person name="Kaster A.-K."/>
            <person name="Ovreas L."/>
            <person name="Rohde M."/>
            <person name="Galperin M.Y."/>
            <person name="Jogler C."/>
        </authorList>
    </citation>
    <scope>NUCLEOTIDE SEQUENCE [LARGE SCALE GENOMIC DNA]</scope>
    <source>
        <strain evidence="3 4">Pla52o</strain>
    </source>
</reference>
<dbReference type="OrthoDB" id="232801at2"/>
<keyword evidence="4" id="KW-1185">Reference proteome</keyword>
<keyword evidence="2" id="KW-1133">Transmembrane helix</keyword>
<feature type="compositionally biased region" description="Low complexity" evidence="1">
    <location>
        <begin position="263"/>
        <end position="279"/>
    </location>
</feature>
<evidence type="ECO:0000256" key="2">
    <source>
        <dbReference type="SAM" id="Phobius"/>
    </source>
</evidence>
<dbReference type="EMBL" id="SJPT01000009">
    <property type="protein sequence ID" value="TWU20146.1"/>
    <property type="molecule type" value="Genomic_DNA"/>
</dbReference>
<feature type="compositionally biased region" description="Polar residues" evidence="1">
    <location>
        <begin position="592"/>
        <end position="605"/>
    </location>
</feature>
<feature type="compositionally biased region" description="Polar residues" evidence="1">
    <location>
        <begin position="398"/>
        <end position="417"/>
    </location>
</feature>
<feature type="compositionally biased region" description="Polar residues" evidence="1">
    <location>
        <begin position="454"/>
        <end position="464"/>
    </location>
</feature>
<keyword evidence="2" id="KW-0472">Membrane</keyword>
<feature type="region of interest" description="Disordered" evidence="1">
    <location>
        <begin position="536"/>
        <end position="611"/>
    </location>
</feature>
<evidence type="ECO:0000313" key="4">
    <source>
        <dbReference type="Proteomes" id="UP000316304"/>
    </source>
</evidence>
<proteinExistence type="predicted"/>
<accession>A0A5C6C9U6</accession>
<feature type="transmembrane region" description="Helical" evidence="2">
    <location>
        <begin position="641"/>
        <end position="660"/>
    </location>
</feature>
<evidence type="ECO:0000256" key="1">
    <source>
        <dbReference type="SAM" id="MobiDB-lite"/>
    </source>
</evidence>
<sequence>MGGVPVLLLFAAIGVTYGWQPDGGGGVEYIIQVPAEQVDRLQETGEISSVIDPQVQGHVSRVVIRVGNQPLPRETPPHVAQLRHEVPVAPGAAGRGSRMAANDGSRSGIVETQSREPTAFDANDQNPIPIPQMTERSPAQPIPGLSAPSTKLAGSPTGIGAQAESMMKPDASNSAAGPGFNFPNSALPQSLQPQSLQEAAENAAASARDGLTTAVQALGNQTRNEIDTAINRAGQGVQESASGLADRANDALRNGFNVGGASAAAAGNGQPNAAATTANPRSGNFDVPSFTGSSAAGTTNRNVAAAPSTDPMAGGRDKDWRDLNDPNLRPQGISSPMPTTDPISSSAANSRSAVDPRSPAAQATQPRMVTNPATGTSSNMGLGTSSTFGRPPEALNPSRPNSNDTASNDLQAYQQRQQYEKEQFERAQYQRDQAARAQSNLPPSAPASSPFAQGTASPYNAAEQNNRPLDRNPNDRNLTQASNFDAAATSAIANGDPRVSPNDAGMPPGAWSVDAYGRYIDREGRLLDRFGRLLPNQNAPVAPNPRLAEQTPATATPSPREPMNYGTNPNGSNGSQGNPGNFAGMPNAPVLASQNGMNPDNTRSPSDQDRRYDARDAALAAEREAYLKSQSTPKSFAAQSLFNMLFLISMAGNLYLVVWLKNLRHQFHELVAAKRMSQNTGAPVV</sequence>
<feature type="compositionally biased region" description="Polar residues" evidence="1">
    <location>
        <begin position="332"/>
        <end position="352"/>
    </location>
</feature>
<feature type="compositionally biased region" description="Low complexity" evidence="1">
    <location>
        <begin position="430"/>
        <end position="452"/>
    </location>
</feature>
<name>A0A5C6C9U6_9BACT</name>
<feature type="compositionally biased region" description="Polar residues" evidence="1">
    <location>
        <begin position="361"/>
        <end position="388"/>
    </location>
</feature>
<dbReference type="Proteomes" id="UP000316304">
    <property type="component" value="Unassembled WGS sequence"/>
</dbReference>
<feature type="compositionally biased region" description="Basic and acidic residues" evidence="1">
    <location>
        <begin position="315"/>
        <end position="324"/>
    </location>
</feature>
<gene>
    <name evidence="3" type="ORF">Pla52o_46600</name>
</gene>
<dbReference type="RefSeq" id="WP_146596675.1">
    <property type="nucleotide sequence ID" value="NZ_SJPT01000009.1"/>
</dbReference>
<feature type="region of interest" description="Disordered" evidence="1">
    <location>
        <begin position="263"/>
        <end position="479"/>
    </location>
</feature>
<feature type="compositionally biased region" description="Polar residues" evidence="1">
    <location>
        <begin position="290"/>
        <end position="302"/>
    </location>
</feature>
<dbReference type="AlphaFoldDB" id="A0A5C6C9U6"/>
<feature type="compositionally biased region" description="Basic and acidic residues" evidence="1">
    <location>
        <begin position="418"/>
        <end position="429"/>
    </location>
</feature>
<feature type="compositionally biased region" description="Low complexity" evidence="1">
    <location>
        <begin position="183"/>
        <end position="195"/>
    </location>
</feature>
<feature type="compositionally biased region" description="Low complexity" evidence="1">
    <location>
        <begin position="566"/>
        <end position="581"/>
    </location>
</feature>
<organism evidence="3 4">
    <name type="scientific">Novipirellula galeiformis</name>
    <dbReference type="NCBI Taxonomy" id="2528004"/>
    <lineage>
        <taxon>Bacteria</taxon>
        <taxon>Pseudomonadati</taxon>
        <taxon>Planctomycetota</taxon>
        <taxon>Planctomycetia</taxon>
        <taxon>Pirellulales</taxon>
        <taxon>Pirellulaceae</taxon>
        <taxon>Novipirellula</taxon>
    </lineage>
</organism>
<feature type="region of interest" description="Disordered" evidence="1">
    <location>
        <begin position="88"/>
        <end position="195"/>
    </location>
</feature>
<keyword evidence="2" id="KW-0812">Transmembrane</keyword>